<dbReference type="InterPro" id="IPR044838">
    <property type="entry name" value="EGY1-like"/>
</dbReference>
<dbReference type="CDD" id="cd06160">
    <property type="entry name" value="S2P-M50_like_2"/>
    <property type="match status" value="1"/>
</dbReference>
<feature type="signal peptide" evidence="14">
    <location>
        <begin position="1"/>
        <end position="15"/>
    </location>
</feature>
<evidence type="ECO:0000256" key="9">
    <source>
        <dbReference type="ARBA" id="ARBA00022946"/>
    </source>
</evidence>
<comment type="similarity">
    <text evidence="3">Belongs to the peptidase M50B family.</text>
</comment>
<keyword evidence="5" id="KW-0934">Plastid</keyword>
<keyword evidence="7 13" id="KW-0812">Transmembrane</keyword>
<evidence type="ECO:0000256" key="5">
    <source>
        <dbReference type="ARBA" id="ARBA00022640"/>
    </source>
</evidence>
<feature type="transmembrane region" description="Helical" evidence="13">
    <location>
        <begin position="528"/>
        <end position="549"/>
    </location>
</feature>
<evidence type="ECO:0000313" key="16">
    <source>
        <dbReference type="EMBL" id="EJK75123.1"/>
    </source>
</evidence>
<evidence type="ECO:0000259" key="15">
    <source>
        <dbReference type="Pfam" id="PF02163"/>
    </source>
</evidence>
<evidence type="ECO:0000256" key="12">
    <source>
        <dbReference type="SAM" id="Coils"/>
    </source>
</evidence>
<dbReference type="eggNOG" id="ENOG502QUAP">
    <property type="taxonomic scope" value="Eukaryota"/>
</dbReference>
<dbReference type="GO" id="GO:0008233">
    <property type="term" value="F:peptidase activity"/>
    <property type="evidence" value="ECO:0007669"/>
    <property type="project" value="UniProtKB-KW"/>
</dbReference>
<keyword evidence="10 13" id="KW-1133">Transmembrane helix</keyword>
<dbReference type="PANTHER" id="PTHR31412">
    <property type="entry name" value="ZINC METALLOPROTEASE EGY1"/>
    <property type="match status" value="1"/>
</dbReference>
<keyword evidence="12" id="KW-0175">Coiled coil</keyword>
<protein>
    <recommendedName>
        <fullName evidence="15">Peptidase M50 domain-containing protein</fullName>
    </recommendedName>
</protein>
<keyword evidence="6" id="KW-0645">Protease</keyword>
<dbReference type="InterPro" id="IPR008915">
    <property type="entry name" value="Peptidase_M50"/>
</dbReference>
<dbReference type="OMA" id="WIDSEES"/>
<feature type="transmembrane region" description="Helical" evidence="13">
    <location>
        <begin position="657"/>
        <end position="674"/>
    </location>
</feature>
<feature type="chain" id="PRO_5012949148" description="Peptidase M50 domain-containing protein" evidence="14">
    <location>
        <begin position="16"/>
        <end position="675"/>
    </location>
</feature>
<dbReference type="AlphaFoldDB" id="K0T8T0"/>
<feature type="transmembrane region" description="Helical" evidence="13">
    <location>
        <begin position="569"/>
        <end position="590"/>
    </location>
</feature>
<feature type="coiled-coil region" evidence="12">
    <location>
        <begin position="43"/>
        <end position="77"/>
    </location>
</feature>
<comment type="subcellular location">
    <subcellularLocation>
        <location evidence="1">Membrane</location>
        <topology evidence="1">Multi-pass membrane protein</topology>
    </subcellularLocation>
    <subcellularLocation>
        <location evidence="2">Plastid</location>
        <location evidence="2">Chloroplast</location>
    </subcellularLocation>
</comment>
<dbReference type="GO" id="GO:0009507">
    <property type="term" value="C:chloroplast"/>
    <property type="evidence" value="ECO:0007669"/>
    <property type="project" value="UniProtKB-SubCell"/>
</dbReference>
<evidence type="ECO:0000256" key="10">
    <source>
        <dbReference type="ARBA" id="ARBA00022989"/>
    </source>
</evidence>
<evidence type="ECO:0000256" key="7">
    <source>
        <dbReference type="ARBA" id="ARBA00022692"/>
    </source>
</evidence>
<keyword evidence="17" id="KW-1185">Reference proteome</keyword>
<dbReference type="GO" id="GO:0006508">
    <property type="term" value="P:proteolysis"/>
    <property type="evidence" value="ECO:0007669"/>
    <property type="project" value="UniProtKB-KW"/>
</dbReference>
<evidence type="ECO:0000256" key="13">
    <source>
        <dbReference type="SAM" id="Phobius"/>
    </source>
</evidence>
<keyword evidence="14" id="KW-0732">Signal</keyword>
<feature type="transmembrane region" description="Helical" evidence="13">
    <location>
        <begin position="389"/>
        <end position="413"/>
    </location>
</feature>
<dbReference type="GO" id="GO:0016020">
    <property type="term" value="C:membrane"/>
    <property type="evidence" value="ECO:0007669"/>
    <property type="project" value="UniProtKB-SubCell"/>
</dbReference>
<name>K0T8T0_THAOC</name>
<dbReference type="EMBL" id="AGNL01003123">
    <property type="protein sequence ID" value="EJK75123.1"/>
    <property type="molecule type" value="Genomic_DNA"/>
</dbReference>
<feature type="domain" description="Peptidase M50" evidence="15">
    <location>
        <begin position="436"/>
        <end position="604"/>
    </location>
</feature>
<gene>
    <name evidence="16" type="ORF">THAOC_03166</name>
</gene>
<keyword evidence="4" id="KW-0150">Chloroplast</keyword>
<dbReference type="PANTHER" id="PTHR31412:SF0">
    <property type="entry name" value="ZINC METALLOPROTEASE EGY1, CHLOROPLASTIC-RELATED"/>
    <property type="match status" value="1"/>
</dbReference>
<evidence type="ECO:0000313" key="17">
    <source>
        <dbReference type="Proteomes" id="UP000266841"/>
    </source>
</evidence>
<evidence type="ECO:0000256" key="11">
    <source>
        <dbReference type="ARBA" id="ARBA00023136"/>
    </source>
</evidence>
<dbReference type="Pfam" id="PF02163">
    <property type="entry name" value="Peptidase_M50"/>
    <property type="match status" value="1"/>
</dbReference>
<feature type="transmembrane region" description="Helical" evidence="13">
    <location>
        <begin position="425"/>
        <end position="445"/>
    </location>
</feature>
<feature type="transmembrane region" description="Helical" evidence="13">
    <location>
        <begin position="602"/>
        <end position="620"/>
    </location>
</feature>
<comment type="caution">
    <text evidence="16">The sequence shown here is derived from an EMBL/GenBank/DDBJ whole genome shotgun (WGS) entry which is preliminary data.</text>
</comment>
<accession>K0T8T0</accession>
<dbReference type="Proteomes" id="UP000266841">
    <property type="component" value="Unassembled WGS sequence"/>
</dbReference>
<feature type="transmembrane region" description="Helical" evidence="13">
    <location>
        <begin position="494"/>
        <end position="516"/>
    </location>
</feature>
<evidence type="ECO:0000256" key="3">
    <source>
        <dbReference type="ARBA" id="ARBA00007931"/>
    </source>
</evidence>
<keyword evidence="11 13" id="KW-0472">Membrane</keyword>
<organism evidence="16 17">
    <name type="scientific">Thalassiosira oceanica</name>
    <name type="common">Marine diatom</name>
    <dbReference type="NCBI Taxonomy" id="159749"/>
    <lineage>
        <taxon>Eukaryota</taxon>
        <taxon>Sar</taxon>
        <taxon>Stramenopiles</taxon>
        <taxon>Ochrophyta</taxon>
        <taxon>Bacillariophyta</taxon>
        <taxon>Coscinodiscophyceae</taxon>
        <taxon>Thalassiosirophycidae</taxon>
        <taxon>Thalassiosirales</taxon>
        <taxon>Thalassiosiraceae</taxon>
        <taxon>Thalassiosira</taxon>
    </lineage>
</organism>
<evidence type="ECO:0000256" key="8">
    <source>
        <dbReference type="ARBA" id="ARBA00022801"/>
    </source>
</evidence>
<reference evidence="16 17" key="1">
    <citation type="journal article" date="2012" name="Genome Biol.">
        <title>Genome and low-iron response of an oceanic diatom adapted to chronic iron limitation.</title>
        <authorList>
            <person name="Lommer M."/>
            <person name="Specht M."/>
            <person name="Roy A.S."/>
            <person name="Kraemer L."/>
            <person name="Andreson R."/>
            <person name="Gutowska M.A."/>
            <person name="Wolf J."/>
            <person name="Bergner S.V."/>
            <person name="Schilhabel M.B."/>
            <person name="Klostermeier U.C."/>
            <person name="Beiko R.G."/>
            <person name="Rosenstiel P."/>
            <person name="Hippler M."/>
            <person name="Laroche J."/>
        </authorList>
    </citation>
    <scope>NUCLEOTIDE SEQUENCE [LARGE SCALE GENOMIC DNA]</scope>
    <source>
        <strain evidence="16 17">CCMP1005</strain>
    </source>
</reference>
<dbReference type="OrthoDB" id="195057at2759"/>
<evidence type="ECO:0000256" key="4">
    <source>
        <dbReference type="ARBA" id="ARBA00022528"/>
    </source>
</evidence>
<proteinExistence type="inferred from homology"/>
<sequence length="675" mass="73806">MRFLSSFLVVSPVAAGFGNLSAIARHNAAESTAHSPDDLAKEARRLRAKARLLRQEAVEAERSLKIYRQNAKDLSDQDADSWIDLLLGNSKTTMAVQVDGGEPAPISIETLAMRIKANNLYSFNKIQKLCRRLYDRETDSMPGSGVLLKDRAEFKLGDENNSVEKKENDSRRIAGLLDRILEAIQSLDDQCNANVASDVRSSIKDLRLSRDALIKRRFESLAAGKEQVSTLDDLVEGSIGKENGKSEAELQKQIAFRRIIDMPLWVPPSLSVLIAKAPTELSVSCLERVKTELLPDSGFFCTSWDYCSTAAVFRGRISLSNETDLIFNGIQSRLQTHPGLRDKVQLFLAEDNEWTGPSSFEDSSKPPGVIIAVPREVIPEHERIRGKTLVAALSVVLTCFTSFVFSLSAYALNGEFFRNVERNDVSAVVPTCLPLALGVLAVSAIHECSHILAARVHKVEMGCPVPLPSLETGTFGSITPLRSFPSDRKAMFDIAISGPLVATLVSFLLIVSGLDLTVTASAQELERFPVISAALVKSSYLVGAAASFISPKLMLLPNAQPFPVHPLFLVGWSGLVSQALNILPIGRLDGGRAAMAVFGRKVSASISFFSILTLVIISFVRSSSLIFFWTAIVATFQRLADLATVDDFSPVDKTRKNIYLILLSVAVLTLWPFPI</sequence>
<evidence type="ECO:0000256" key="1">
    <source>
        <dbReference type="ARBA" id="ARBA00004141"/>
    </source>
</evidence>
<keyword evidence="9" id="KW-0809">Transit peptide</keyword>
<evidence type="ECO:0000256" key="6">
    <source>
        <dbReference type="ARBA" id="ARBA00022670"/>
    </source>
</evidence>
<evidence type="ECO:0000256" key="14">
    <source>
        <dbReference type="SAM" id="SignalP"/>
    </source>
</evidence>
<keyword evidence="8" id="KW-0378">Hydrolase</keyword>
<evidence type="ECO:0000256" key="2">
    <source>
        <dbReference type="ARBA" id="ARBA00004229"/>
    </source>
</evidence>